<dbReference type="AlphaFoldDB" id="A0A8H6YWA6"/>
<name>A0A8H6YWA6_9AGAR</name>
<dbReference type="PANTHER" id="PTHR35897">
    <property type="entry name" value="METHYLTRANSFERASE AUSD"/>
    <property type="match status" value="1"/>
</dbReference>
<accession>A0A8H6YWA6</accession>
<dbReference type="GO" id="GO:0008168">
    <property type="term" value="F:methyltransferase activity"/>
    <property type="evidence" value="ECO:0007669"/>
    <property type="project" value="UniProtKB-KW"/>
</dbReference>
<dbReference type="GO" id="GO:0032259">
    <property type="term" value="P:methylation"/>
    <property type="evidence" value="ECO:0007669"/>
    <property type="project" value="UniProtKB-KW"/>
</dbReference>
<dbReference type="InterPro" id="IPR029063">
    <property type="entry name" value="SAM-dependent_MTases_sf"/>
</dbReference>
<keyword evidence="2 5" id="KW-0808">Transferase</keyword>
<evidence type="ECO:0000256" key="3">
    <source>
        <dbReference type="ARBA" id="ARBA00022691"/>
    </source>
</evidence>
<keyword evidence="6" id="KW-1185">Reference proteome</keyword>
<dbReference type="OrthoDB" id="2094832at2759"/>
<reference evidence="5" key="1">
    <citation type="submission" date="2020-05" db="EMBL/GenBank/DDBJ databases">
        <title>Mycena genomes resolve the evolution of fungal bioluminescence.</title>
        <authorList>
            <person name="Tsai I.J."/>
        </authorList>
    </citation>
    <scope>NUCLEOTIDE SEQUENCE</scope>
    <source>
        <strain evidence="5">160909Yilan</strain>
    </source>
</reference>
<evidence type="ECO:0000313" key="5">
    <source>
        <dbReference type="EMBL" id="KAF7367613.1"/>
    </source>
</evidence>
<proteinExistence type="inferred from homology"/>
<organism evidence="5 6">
    <name type="scientific">Mycena sanguinolenta</name>
    <dbReference type="NCBI Taxonomy" id="230812"/>
    <lineage>
        <taxon>Eukaryota</taxon>
        <taxon>Fungi</taxon>
        <taxon>Dikarya</taxon>
        <taxon>Basidiomycota</taxon>
        <taxon>Agaricomycotina</taxon>
        <taxon>Agaricomycetes</taxon>
        <taxon>Agaricomycetidae</taxon>
        <taxon>Agaricales</taxon>
        <taxon>Marasmiineae</taxon>
        <taxon>Mycenaceae</taxon>
        <taxon>Mycena</taxon>
    </lineage>
</organism>
<dbReference type="InterPro" id="IPR051654">
    <property type="entry name" value="Meroterpenoid_MTases"/>
</dbReference>
<protein>
    <submittedName>
        <fullName evidence="5">Methyltransferase ausD</fullName>
    </submittedName>
</protein>
<dbReference type="PANTHER" id="PTHR35897:SF1">
    <property type="entry name" value="METHYLTRANSFERASE AUSD"/>
    <property type="match status" value="1"/>
</dbReference>
<gene>
    <name evidence="5" type="ORF">MSAN_00824700</name>
</gene>
<dbReference type="SUPFAM" id="SSF53335">
    <property type="entry name" value="S-adenosyl-L-methionine-dependent methyltransferases"/>
    <property type="match status" value="1"/>
</dbReference>
<evidence type="ECO:0000256" key="2">
    <source>
        <dbReference type="ARBA" id="ARBA00022679"/>
    </source>
</evidence>
<dbReference type="Gene3D" id="3.40.50.150">
    <property type="entry name" value="Vaccinia Virus protein VP39"/>
    <property type="match status" value="1"/>
</dbReference>
<keyword evidence="3" id="KW-0949">S-adenosyl-L-methionine</keyword>
<keyword evidence="5" id="KW-0489">Methyltransferase</keyword>
<evidence type="ECO:0000313" key="6">
    <source>
        <dbReference type="Proteomes" id="UP000623467"/>
    </source>
</evidence>
<evidence type="ECO:0000256" key="1">
    <source>
        <dbReference type="ARBA" id="ARBA00005179"/>
    </source>
</evidence>
<sequence>MFQLNSLPLDESFYREDSVAFIKKETGIQDPEALKQHIIAVQKKAYAVEPFPCIRHFAFAWERISEHPAYKEAVKLGRERDGAIWLDIGCCCGADIRKVARDGWQIKNLIAVDLFAGFWDIGHELFCSTPETFPLAFLPGDALDPNFLQPFAPVASAYQITDFPPSLSSLTSLTPLRGHLSVIYVSSVFHILPELHQTQLAHSLAGLLSPLPGSLIFGCHVGKEVKGLALVNQNQPDERRLRFFHSTESWVALWEEIFGPGGVKVEVELTKMAKSWNDHSWLTWSVTRL</sequence>
<comment type="caution">
    <text evidence="5">The sequence shown here is derived from an EMBL/GenBank/DDBJ whole genome shotgun (WGS) entry which is preliminary data.</text>
</comment>
<comment type="pathway">
    <text evidence="1">Secondary metabolite biosynthesis.</text>
</comment>
<evidence type="ECO:0000256" key="4">
    <source>
        <dbReference type="ARBA" id="ARBA00038314"/>
    </source>
</evidence>
<dbReference type="Proteomes" id="UP000623467">
    <property type="component" value="Unassembled WGS sequence"/>
</dbReference>
<comment type="similarity">
    <text evidence="4">Belongs to the class I-like SAM-binding methyltransferase superfamily.</text>
</comment>
<dbReference type="EMBL" id="JACAZH010000005">
    <property type="protein sequence ID" value="KAF7367613.1"/>
    <property type="molecule type" value="Genomic_DNA"/>
</dbReference>